<accession>A0A1G5RSP0</accession>
<evidence type="ECO:0000313" key="2">
    <source>
        <dbReference type="Proteomes" id="UP000199428"/>
    </source>
</evidence>
<gene>
    <name evidence="1" type="ORF">SAMN02910350_00569</name>
</gene>
<dbReference type="InterPro" id="IPR036388">
    <property type="entry name" value="WH-like_DNA-bd_sf"/>
</dbReference>
<organism evidence="1 2">
    <name type="scientific">Pseudobutyrivibrio xylanivorans</name>
    <dbReference type="NCBI Taxonomy" id="185007"/>
    <lineage>
        <taxon>Bacteria</taxon>
        <taxon>Bacillati</taxon>
        <taxon>Bacillota</taxon>
        <taxon>Clostridia</taxon>
        <taxon>Lachnospirales</taxon>
        <taxon>Lachnospiraceae</taxon>
        <taxon>Pseudobutyrivibrio</taxon>
    </lineage>
</organism>
<sequence>MDIAVNNSEQRDIIVQQLREAGCRITKQRLVVLDIILNSDPSCVKEIYREAIKIDKNIGTATVYRMVNTLEEIGVLNRKNMYQVDCTACEQHCKDEDCDPNCPGGSCVACETNVVVTLDDDSKIVLNRADLQDILYEGLKAKGRISDQKISRLAY</sequence>
<name>A0A1G5RSP0_PSEXY</name>
<reference evidence="1 2" key="1">
    <citation type="submission" date="2016-10" db="EMBL/GenBank/DDBJ databases">
        <authorList>
            <person name="de Groot N.N."/>
        </authorList>
    </citation>
    <scope>NUCLEOTIDE SEQUENCE [LARGE SCALE GENOMIC DNA]</scope>
    <source>
        <strain evidence="1 2">DSM 10317</strain>
    </source>
</reference>
<dbReference type="AlphaFoldDB" id="A0A1G5RSP0"/>
<dbReference type="EMBL" id="FMWK01000002">
    <property type="protein sequence ID" value="SCZ77026.1"/>
    <property type="molecule type" value="Genomic_DNA"/>
</dbReference>
<evidence type="ECO:0000313" key="1">
    <source>
        <dbReference type="EMBL" id="SCZ77026.1"/>
    </source>
</evidence>
<dbReference type="InterPro" id="IPR036390">
    <property type="entry name" value="WH_DNA-bd_sf"/>
</dbReference>
<dbReference type="RefSeq" id="WP_036951603.1">
    <property type="nucleotide sequence ID" value="NZ_FMWK01000002.1"/>
</dbReference>
<dbReference type="Gene3D" id="1.10.10.10">
    <property type="entry name" value="Winged helix-like DNA-binding domain superfamily/Winged helix DNA-binding domain"/>
    <property type="match status" value="1"/>
</dbReference>
<dbReference type="SUPFAM" id="SSF46785">
    <property type="entry name" value="Winged helix' DNA-binding domain"/>
    <property type="match status" value="1"/>
</dbReference>
<dbReference type="InterPro" id="IPR002481">
    <property type="entry name" value="FUR"/>
</dbReference>
<protein>
    <submittedName>
        <fullName evidence="1">Fur family transcriptional regulator, ferric uptake regulator</fullName>
    </submittedName>
</protein>
<dbReference type="Proteomes" id="UP000199428">
    <property type="component" value="Unassembled WGS sequence"/>
</dbReference>
<proteinExistence type="predicted"/>
<dbReference type="Pfam" id="PF01475">
    <property type="entry name" value="FUR"/>
    <property type="match status" value="1"/>
</dbReference>
<dbReference type="GO" id="GO:0003700">
    <property type="term" value="F:DNA-binding transcription factor activity"/>
    <property type="evidence" value="ECO:0007669"/>
    <property type="project" value="InterPro"/>
</dbReference>